<keyword evidence="6" id="KW-1185">Reference proteome</keyword>
<keyword evidence="2 4" id="KW-0813">Transport</keyword>
<reference evidence="5 6" key="2">
    <citation type="submission" date="2023-06" db="EMBL/GenBank/DDBJ databases">
        <title>Identification and characterization of horizontal gene transfer across gut microbiota members of farm animals based on homology search.</title>
        <authorList>
            <person name="Schwarzerova J."/>
            <person name="Nykrynova M."/>
            <person name="Jureckova K."/>
            <person name="Cejkova D."/>
            <person name="Rychlik I."/>
        </authorList>
    </citation>
    <scope>NUCLEOTIDE SEQUENCE [LARGE SCALE GENOMIC DNA]</scope>
    <source>
        <strain evidence="5 6">ET39</strain>
    </source>
</reference>
<dbReference type="NCBIfam" id="TIGR00309">
    <property type="entry name" value="V_ATPase_subD"/>
    <property type="match status" value="1"/>
</dbReference>
<gene>
    <name evidence="4" type="primary">atpD</name>
    <name evidence="5" type="ORF">QUV96_01230</name>
</gene>
<keyword evidence="4" id="KW-0375">Hydrogen ion transport</keyword>
<evidence type="ECO:0000256" key="3">
    <source>
        <dbReference type="ARBA" id="ARBA00023065"/>
    </source>
</evidence>
<evidence type="ECO:0000313" key="6">
    <source>
        <dbReference type="Proteomes" id="UP001529340"/>
    </source>
</evidence>
<evidence type="ECO:0000256" key="1">
    <source>
        <dbReference type="ARBA" id="ARBA00005850"/>
    </source>
</evidence>
<dbReference type="Pfam" id="PF01813">
    <property type="entry name" value="ATP-synt_D"/>
    <property type="match status" value="1"/>
</dbReference>
<dbReference type="HAMAP" id="MF_00271">
    <property type="entry name" value="ATP_synth_D_arch"/>
    <property type="match status" value="1"/>
</dbReference>
<dbReference type="Proteomes" id="UP001529340">
    <property type="component" value="Unassembled WGS sequence"/>
</dbReference>
<proteinExistence type="inferred from homology"/>
<keyword evidence="4" id="KW-0066">ATP synthesis</keyword>
<evidence type="ECO:0000313" key="5">
    <source>
        <dbReference type="EMBL" id="MDM8156255.1"/>
    </source>
</evidence>
<dbReference type="EMBL" id="JAUDCG010000003">
    <property type="protein sequence ID" value="MDM8156255.1"/>
    <property type="molecule type" value="Genomic_DNA"/>
</dbReference>
<comment type="function">
    <text evidence="4">Produces ATP from ADP in the presence of a proton gradient across the membrane.</text>
</comment>
<protein>
    <recommendedName>
        <fullName evidence="4">V-type ATP synthase subunit D</fullName>
    </recommendedName>
    <alternativeName>
        <fullName evidence="4">V-ATPase subunit D</fullName>
    </alternativeName>
</protein>
<dbReference type="PANTHER" id="PTHR11671">
    <property type="entry name" value="V-TYPE ATP SYNTHASE SUBUNIT D"/>
    <property type="match status" value="1"/>
</dbReference>
<dbReference type="Gene3D" id="1.10.287.3240">
    <property type="match status" value="1"/>
</dbReference>
<comment type="caution">
    <text evidence="5">The sequence shown here is derived from an EMBL/GenBank/DDBJ whole genome shotgun (WGS) entry which is preliminary data.</text>
</comment>
<dbReference type="InterPro" id="IPR002699">
    <property type="entry name" value="V_ATPase_D"/>
</dbReference>
<reference evidence="5 6" key="3">
    <citation type="submission" date="2023-06" db="EMBL/GenBank/DDBJ databases">
        <authorList>
            <person name="Zeman M."/>
            <person name="Kubasova T."/>
            <person name="Jahodarova E."/>
            <person name="Nykrynova M."/>
            <person name="Rychlik I."/>
        </authorList>
    </citation>
    <scope>NUCLEOTIDE SEQUENCE [LARGE SCALE GENOMIC DNA]</scope>
    <source>
        <strain evidence="5 6">ET39</strain>
    </source>
</reference>
<keyword evidence="3 4" id="KW-0406">Ion transport</keyword>
<accession>A0ABT7UA59</accession>
<comment type="similarity">
    <text evidence="1 4">Belongs to the V-ATPase D subunit family.</text>
</comment>
<sequence>MANKQVFPTKGNLIASKKSNSLAKMGYELMDRKRNILTREMMELVEDVRMLREQITDTYQRAYQALQEANMTQGVISDLAEAIPIDNGIRITYHSVMGVEIPKLHYEQKDMVFCYGMELTNSKLDYAYQCFHEVKKLTVTLVEVENGVYRLANAIRKSQKRANALKNIVIPGFEHDIKFISEALEEKEREEFSRQKVIKNTKMKQQASSPEG</sequence>
<evidence type="ECO:0000256" key="2">
    <source>
        <dbReference type="ARBA" id="ARBA00022448"/>
    </source>
</evidence>
<name>A0ABT7UA59_9FIRM</name>
<evidence type="ECO:0000256" key="4">
    <source>
        <dbReference type="HAMAP-Rule" id="MF_00271"/>
    </source>
</evidence>
<dbReference type="RefSeq" id="WP_289606724.1">
    <property type="nucleotide sequence ID" value="NZ_JAUDCG010000003.1"/>
</dbReference>
<reference evidence="6" key="1">
    <citation type="submission" date="2023-06" db="EMBL/GenBank/DDBJ databases">
        <title>Identification and characterization of horizontal gene transfer across gut microbiota members of farm animals based on homology search.</title>
        <authorList>
            <person name="Zeman M."/>
            <person name="Kubasova T."/>
            <person name="Jahodarova E."/>
            <person name="Nykrynova M."/>
            <person name="Rychlik I."/>
        </authorList>
    </citation>
    <scope>NUCLEOTIDE SEQUENCE [LARGE SCALE GENOMIC DNA]</scope>
    <source>
        <strain evidence="6">ET39</strain>
    </source>
</reference>
<organism evidence="5 6">
    <name type="scientific">Amedibacillus dolichus</name>
    <dbReference type="NCBI Taxonomy" id="31971"/>
    <lineage>
        <taxon>Bacteria</taxon>
        <taxon>Bacillati</taxon>
        <taxon>Bacillota</taxon>
        <taxon>Erysipelotrichia</taxon>
        <taxon>Erysipelotrichales</taxon>
        <taxon>Erysipelotrichaceae</taxon>
        <taxon>Amedibacillus</taxon>
    </lineage>
</organism>